<dbReference type="AlphaFoldDB" id="A0A0R1GV73"/>
<gene>
    <name evidence="2" type="ORF">FC62_GL000967</name>
</gene>
<dbReference type="InterPro" id="IPR007563">
    <property type="entry name" value="DUF554"/>
</dbReference>
<dbReference type="Pfam" id="PF04474">
    <property type="entry name" value="DUF554"/>
    <property type="match status" value="1"/>
</dbReference>
<dbReference type="PATRIC" id="fig|1423722.3.peg.984"/>
<organism evidence="2 3">
    <name type="scientific">Amylolactobacillus amylotrophicus DSM 20534</name>
    <dbReference type="NCBI Taxonomy" id="1423722"/>
    <lineage>
        <taxon>Bacteria</taxon>
        <taxon>Bacillati</taxon>
        <taxon>Bacillota</taxon>
        <taxon>Bacilli</taxon>
        <taxon>Lactobacillales</taxon>
        <taxon>Lactobacillaceae</taxon>
        <taxon>Amylolactobacillus</taxon>
    </lineage>
</organism>
<dbReference type="Proteomes" id="UP000050909">
    <property type="component" value="Unassembled WGS sequence"/>
</dbReference>
<comment type="caution">
    <text evidence="2">The sequence shown here is derived from an EMBL/GenBank/DDBJ whole genome shotgun (WGS) entry which is preliminary data.</text>
</comment>
<evidence type="ECO:0000313" key="2">
    <source>
        <dbReference type="EMBL" id="KRK38188.1"/>
    </source>
</evidence>
<accession>A0A0R1GV73</accession>
<evidence type="ECO:0000313" key="3">
    <source>
        <dbReference type="Proteomes" id="UP000050909"/>
    </source>
</evidence>
<keyword evidence="3" id="KW-1185">Reference proteome</keyword>
<sequence>MPIGIIINGLAIFLDGVIGTFGGEKMSAEFKSGLNLVFGVCSMTMGIYSIAPMKNMSAVIFAVIIGTAIGLMIHLGERINQGAKWMQKMITKIIPNRARE</sequence>
<keyword evidence="1" id="KW-0812">Transmembrane</keyword>
<dbReference type="EMBL" id="AZCV01000002">
    <property type="protein sequence ID" value="KRK38188.1"/>
    <property type="molecule type" value="Genomic_DNA"/>
</dbReference>
<reference evidence="2 3" key="1">
    <citation type="journal article" date="2015" name="Genome Announc.">
        <title>Expanding the biotechnology potential of lactobacilli through comparative genomics of 213 strains and associated genera.</title>
        <authorList>
            <person name="Sun Z."/>
            <person name="Harris H.M."/>
            <person name="McCann A."/>
            <person name="Guo C."/>
            <person name="Argimon S."/>
            <person name="Zhang W."/>
            <person name="Yang X."/>
            <person name="Jeffery I.B."/>
            <person name="Cooney J.C."/>
            <person name="Kagawa T.F."/>
            <person name="Liu W."/>
            <person name="Song Y."/>
            <person name="Salvetti E."/>
            <person name="Wrobel A."/>
            <person name="Rasinkangas P."/>
            <person name="Parkhill J."/>
            <person name="Rea M.C."/>
            <person name="O'Sullivan O."/>
            <person name="Ritari J."/>
            <person name="Douillard F.P."/>
            <person name="Paul Ross R."/>
            <person name="Yang R."/>
            <person name="Briner A.E."/>
            <person name="Felis G.E."/>
            <person name="de Vos W.M."/>
            <person name="Barrangou R."/>
            <person name="Klaenhammer T.R."/>
            <person name="Caufield P.W."/>
            <person name="Cui Y."/>
            <person name="Zhang H."/>
            <person name="O'Toole P.W."/>
        </authorList>
    </citation>
    <scope>NUCLEOTIDE SEQUENCE [LARGE SCALE GENOMIC DNA]</scope>
    <source>
        <strain evidence="2 3">DSM 20534</strain>
    </source>
</reference>
<name>A0A0R1GV73_9LACO</name>
<keyword evidence="1" id="KW-1133">Transmembrane helix</keyword>
<feature type="transmembrane region" description="Helical" evidence="1">
    <location>
        <begin position="34"/>
        <end position="51"/>
    </location>
</feature>
<proteinExistence type="predicted"/>
<protein>
    <submittedName>
        <fullName evidence="2">Uncharacterized protein</fullName>
    </submittedName>
</protein>
<feature type="transmembrane region" description="Helical" evidence="1">
    <location>
        <begin position="6"/>
        <end position="22"/>
    </location>
</feature>
<evidence type="ECO:0000256" key="1">
    <source>
        <dbReference type="SAM" id="Phobius"/>
    </source>
</evidence>
<feature type="transmembrane region" description="Helical" evidence="1">
    <location>
        <begin position="57"/>
        <end position="76"/>
    </location>
</feature>
<keyword evidence="1" id="KW-0472">Membrane</keyword>